<comment type="caution">
    <text evidence="1">The sequence shown here is derived from an EMBL/GenBank/DDBJ whole genome shotgun (WGS) entry which is preliminary data.</text>
</comment>
<reference evidence="1" key="1">
    <citation type="journal article" date="2021" name="PeerJ">
        <title>Extensive microbial diversity within the chicken gut microbiome revealed by metagenomics and culture.</title>
        <authorList>
            <person name="Gilroy R."/>
            <person name="Ravi A."/>
            <person name="Getino M."/>
            <person name="Pursley I."/>
            <person name="Horton D.L."/>
            <person name="Alikhan N.F."/>
            <person name="Baker D."/>
            <person name="Gharbi K."/>
            <person name="Hall N."/>
            <person name="Watson M."/>
            <person name="Adriaenssens E.M."/>
            <person name="Foster-Nyarko E."/>
            <person name="Jarju S."/>
            <person name="Secka A."/>
            <person name="Antonio M."/>
            <person name="Oren A."/>
            <person name="Chaudhuri R.R."/>
            <person name="La Ragione R."/>
            <person name="Hildebrand F."/>
            <person name="Pallen M.J."/>
        </authorList>
    </citation>
    <scope>NUCLEOTIDE SEQUENCE</scope>
    <source>
        <strain evidence="1">ChiHjej9B8-1298</strain>
    </source>
</reference>
<organism evidence="1 2">
    <name type="scientific">Candidatus Bacteroides merdigallinarum</name>
    <dbReference type="NCBI Taxonomy" id="2838473"/>
    <lineage>
        <taxon>Bacteria</taxon>
        <taxon>Pseudomonadati</taxon>
        <taxon>Bacteroidota</taxon>
        <taxon>Bacteroidia</taxon>
        <taxon>Bacteroidales</taxon>
        <taxon>Bacteroidaceae</taxon>
        <taxon>Bacteroides</taxon>
    </lineage>
</organism>
<dbReference type="EMBL" id="DXBX01000062">
    <property type="protein sequence ID" value="HIZ33464.1"/>
    <property type="molecule type" value="Genomic_DNA"/>
</dbReference>
<sequence length="107" mass="12282">MENEEFFLNIVYKNKSVKFRVVNPQAPLATLMHNLRHAISSDGRLIFDFPSIDETGAPLDYFFGKEDDKVHEVRILRPRIGRTDQTLEDYGVNNGDTIFLIPDPFPG</sequence>
<accession>A0A9D2E9F0</accession>
<reference evidence="1" key="2">
    <citation type="submission" date="2021-04" db="EMBL/GenBank/DDBJ databases">
        <authorList>
            <person name="Gilroy R."/>
        </authorList>
    </citation>
    <scope>NUCLEOTIDE SEQUENCE</scope>
    <source>
        <strain evidence="1">ChiHjej9B8-1298</strain>
    </source>
</reference>
<protein>
    <recommendedName>
        <fullName evidence="3">Ubiquitin-like domain-containing protein</fullName>
    </recommendedName>
</protein>
<evidence type="ECO:0008006" key="3">
    <source>
        <dbReference type="Google" id="ProtNLM"/>
    </source>
</evidence>
<dbReference type="Proteomes" id="UP000824028">
    <property type="component" value="Unassembled WGS sequence"/>
</dbReference>
<evidence type="ECO:0000313" key="2">
    <source>
        <dbReference type="Proteomes" id="UP000824028"/>
    </source>
</evidence>
<proteinExistence type="predicted"/>
<evidence type="ECO:0000313" key="1">
    <source>
        <dbReference type="EMBL" id="HIZ33464.1"/>
    </source>
</evidence>
<gene>
    <name evidence="1" type="ORF">H9814_08010</name>
</gene>
<name>A0A9D2E9F0_9BACE</name>
<dbReference type="AlphaFoldDB" id="A0A9D2E9F0"/>